<proteinExistence type="predicted"/>
<sequence length="88" mass="10163">MGRYASFTVGFKQKALDYALEHGNRVAGRHFDVDEIRIRYCKKQRDRLMATNSTRRAFRGPKSGKFPDIEMAVLEYVKDMRKDGCAVS</sequence>
<keyword evidence="2" id="KW-1185">Reference proteome</keyword>
<accession>A0A9J6DCQ3</accession>
<organism evidence="1 2">
    <name type="scientific">Rhipicephalus microplus</name>
    <name type="common">Cattle tick</name>
    <name type="synonym">Boophilus microplus</name>
    <dbReference type="NCBI Taxonomy" id="6941"/>
    <lineage>
        <taxon>Eukaryota</taxon>
        <taxon>Metazoa</taxon>
        <taxon>Ecdysozoa</taxon>
        <taxon>Arthropoda</taxon>
        <taxon>Chelicerata</taxon>
        <taxon>Arachnida</taxon>
        <taxon>Acari</taxon>
        <taxon>Parasitiformes</taxon>
        <taxon>Ixodida</taxon>
        <taxon>Ixodoidea</taxon>
        <taxon>Ixodidae</taxon>
        <taxon>Rhipicephalinae</taxon>
        <taxon>Rhipicephalus</taxon>
        <taxon>Boophilus</taxon>
    </lineage>
</organism>
<name>A0A9J6DCQ3_RHIMP</name>
<gene>
    <name evidence="1" type="ORF">HPB51_022148</name>
</gene>
<dbReference type="Proteomes" id="UP000821866">
    <property type="component" value="Chromosome 8"/>
</dbReference>
<protein>
    <submittedName>
        <fullName evidence="1">Uncharacterized protein</fullName>
    </submittedName>
</protein>
<comment type="caution">
    <text evidence="1">The sequence shown here is derived from an EMBL/GenBank/DDBJ whole genome shotgun (WGS) entry which is preliminary data.</text>
</comment>
<evidence type="ECO:0000313" key="2">
    <source>
        <dbReference type="Proteomes" id="UP000821866"/>
    </source>
</evidence>
<reference evidence="1" key="2">
    <citation type="submission" date="2021-09" db="EMBL/GenBank/DDBJ databases">
        <authorList>
            <person name="Jia N."/>
            <person name="Wang J."/>
            <person name="Shi W."/>
            <person name="Du L."/>
            <person name="Sun Y."/>
            <person name="Zhan W."/>
            <person name="Jiang J."/>
            <person name="Wang Q."/>
            <person name="Zhang B."/>
            <person name="Ji P."/>
            <person name="Sakyi L.B."/>
            <person name="Cui X."/>
            <person name="Yuan T."/>
            <person name="Jiang B."/>
            <person name="Yang W."/>
            <person name="Lam T.T.-Y."/>
            <person name="Chang Q."/>
            <person name="Ding S."/>
            <person name="Wang X."/>
            <person name="Zhu J."/>
            <person name="Ruan X."/>
            <person name="Zhao L."/>
            <person name="Wei J."/>
            <person name="Que T."/>
            <person name="Du C."/>
            <person name="Cheng J."/>
            <person name="Dai P."/>
            <person name="Han X."/>
            <person name="Huang E."/>
            <person name="Gao Y."/>
            <person name="Liu J."/>
            <person name="Shao H."/>
            <person name="Ye R."/>
            <person name="Li L."/>
            <person name="Wei W."/>
            <person name="Wang X."/>
            <person name="Wang C."/>
            <person name="Huo Q."/>
            <person name="Li W."/>
            <person name="Guo W."/>
            <person name="Chen H."/>
            <person name="Chen S."/>
            <person name="Zhou L."/>
            <person name="Zhou L."/>
            <person name="Ni X."/>
            <person name="Tian J."/>
            <person name="Zhou Y."/>
            <person name="Sheng Y."/>
            <person name="Liu T."/>
            <person name="Pan Y."/>
            <person name="Xia L."/>
            <person name="Li J."/>
            <person name="Zhao F."/>
            <person name="Cao W."/>
        </authorList>
    </citation>
    <scope>NUCLEOTIDE SEQUENCE</scope>
    <source>
        <strain evidence="1">Rmic-2018</strain>
        <tissue evidence="1">Larvae</tissue>
    </source>
</reference>
<dbReference type="AlphaFoldDB" id="A0A9J6DCQ3"/>
<reference evidence="1" key="1">
    <citation type="journal article" date="2020" name="Cell">
        <title>Large-Scale Comparative Analyses of Tick Genomes Elucidate Their Genetic Diversity and Vector Capacities.</title>
        <authorList>
            <consortium name="Tick Genome and Microbiome Consortium (TIGMIC)"/>
            <person name="Jia N."/>
            <person name="Wang J."/>
            <person name="Shi W."/>
            <person name="Du L."/>
            <person name="Sun Y."/>
            <person name="Zhan W."/>
            <person name="Jiang J.F."/>
            <person name="Wang Q."/>
            <person name="Zhang B."/>
            <person name="Ji P."/>
            <person name="Bell-Sakyi L."/>
            <person name="Cui X.M."/>
            <person name="Yuan T.T."/>
            <person name="Jiang B.G."/>
            <person name="Yang W.F."/>
            <person name="Lam T.T."/>
            <person name="Chang Q.C."/>
            <person name="Ding S.J."/>
            <person name="Wang X.J."/>
            <person name="Zhu J.G."/>
            <person name="Ruan X.D."/>
            <person name="Zhao L."/>
            <person name="Wei J.T."/>
            <person name="Ye R.Z."/>
            <person name="Que T.C."/>
            <person name="Du C.H."/>
            <person name="Zhou Y.H."/>
            <person name="Cheng J.X."/>
            <person name="Dai P.F."/>
            <person name="Guo W.B."/>
            <person name="Han X.H."/>
            <person name="Huang E.J."/>
            <person name="Li L.F."/>
            <person name="Wei W."/>
            <person name="Gao Y.C."/>
            <person name="Liu J.Z."/>
            <person name="Shao H.Z."/>
            <person name="Wang X."/>
            <person name="Wang C.C."/>
            <person name="Yang T.C."/>
            <person name="Huo Q.B."/>
            <person name="Li W."/>
            <person name="Chen H.Y."/>
            <person name="Chen S.E."/>
            <person name="Zhou L.G."/>
            <person name="Ni X.B."/>
            <person name="Tian J.H."/>
            <person name="Sheng Y."/>
            <person name="Liu T."/>
            <person name="Pan Y.S."/>
            <person name="Xia L.Y."/>
            <person name="Li J."/>
            <person name="Zhao F."/>
            <person name="Cao W.C."/>
        </authorList>
    </citation>
    <scope>NUCLEOTIDE SEQUENCE</scope>
    <source>
        <strain evidence="1">Rmic-2018</strain>
    </source>
</reference>
<dbReference type="EMBL" id="JABSTU010000010">
    <property type="protein sequence ID" value="KAH8019779.1"/>
    <property type="molecule type" value="Genomic_DNA"/>
</dbReference>
<evidence type="ECO:0000313" key="1">
    <source>
        <dbReference type="EMBL" id="KAH8019779.1"/>
    </source>
</evidence>